<reference evidence="2" key="2">
    <citation type="journal article" date="2016" name="Fungal Biol.">
        <title>Ochratoxin A production by Penicillium thymicola.</title>
        <authorList>
            <person name="Nguyen H.D.T."/>
            <person name="McMullin D.R."/>
            <person name="Ponomareva E."/>
            <person name="Riley R."/>
            <person name="Pomraning K.R."/>
            <person name="Baker S.E."/>
            <person name="Seifert K.A."/>
        </authorList>
    </citation>
    <scope>NUCLEOTIDE SEQUENCE</scope>
    <source>
        <strain evidence="2">DAOM 180753</strain>
    </source>
</reference>
<sequence length="86" mass="10016">MQCGARFNRLEETVPNYIAEHHKPSYNHPNDGHGPTSTQKKKKEGNPEQCTRNMQRGESKQQGNTRSIKSNKKIQRRVVFMRLKSH</sequence>
<reference evidence="2" key="1">
    <citation type="submission" date="2015-06" db="EMBL/GenBank/DDBJ databases">
        <authorList>
            <person name="Nguyen H."/>
        </authorList>
    </citation>
    <scope>NUCLEOTIDE SEQUENCE</scope>
    <source>
        <strain evidence="2">DAOM 180753</strain>
    </source>
</reference>
<dbReference type="AlphaFoldDB" id="A0AAI9X4Z7"/>
<evidence type="ECO:0000313" key="3">
    <source>
        <dbReference type="Proteomes" id="UP001227192"/>
    </source>
</evidence>
<evidence type="ECO:0000256" key="1">
    <source>
        <dbReference type="SAM" id="MobiDB-lite"/>
    </source>
</evidence>
<dbReference type="Proteomes" id="UP001227192">
    <property type="component" value="Unassembled WGS sequence"/>
</dbReference>
<proteinExistence type="predicted"/>
<organism evidence="2 3">
    <name type="scientific">Penicillium thymicola</name>
    <dbReference type="NCBI Taxonomy" id="293382"/>
    <lineage>
        <taxon>Eukaryota</taxon>
        <taxon>Fungi</taxon>
        <taxon>Dikarya</taxon>
        <taxon>Ascomycota</taxon>
        <taxon>Pezizomycotina</taxon>
        <taxon>Eurotiomycetes</taxon>
        <taxon>Eurotiomycetidae</taxon>
        <taxon>Eurotiales</taxon>
        <taxon>Aspergillaceae</taxon>
        <taxon>Penicillium</taxon>
    </lineage>
</organism>
<name>A0AAI9X4Z7_PENTH</name>
<dbReference type="EMBL" id="LACB01000410">
    <property type="protein sequence ID" value="KAJ9483629.1"/>
    <property type="molecule type" value="Genomic_DNA"/>
</dbReference>
<feature type="region of interest" description="Disordered" evidence="1">
    <location>
        <begin position="14"/>
        <end position="86"/>
    </location>
</feature>
<gene>
    <name evidence="2" type="ORF">VN97_g9764</name>
</gene>
<accession>A0AAI9X4Z7</accession>
<feature type="compositionally biased region" description="Polar residues" evidence="1">
    <location>
        <begin position="48"/>
        <end position="68"/>
    </location>
</feature>
<evidence type="ECO:0000313" key="2">
    <source>
        <dbReference type="EMBL" id="KAJ9483629.1"/>
    </source>
</evidence>
<comment type="caution">
    <text evidence="2">The sequence shown here is derived from an EMBL/GenBank/DDBJ whole genome shotgun (WGS) entry which is preliminary data.</text>
</comment>
<keyword evidence="3" id="KW-1185">Reference proteome</keyword>
<protein>
    <submittedName>
        <fullName evidence="2">Uncharacterized protein</fullName>
    </submittedName>
</protein>